<sequence>MSLLIVFLRLLTYPKIYMLLGVHSGVCAVRSCGDTPNEAQRPPG</sequence>
<accession>A0A8S5PEN9</accession>
<proteinExistence type="predicted"/>
<evidence type="ECO:0000313" key="1">
    <source>
        <dbReference type="EMBL" id="DAE05655.1"/>
    </source>
</evidence>
<protein>
    <submittedName>
        <fullName evidence="1">Uncharacterized protein</fullName>
    </submittedName>
</protein>
<dbReference type="EMBL" id="BK015414">
    <property type="protein sequence ID" value="DAE05655.1"/>
    <property type="molecule type" value="Genomic_DNA"/>
</dbReference>
<organism evidence="1">
    <name type="scientific">Caudovirales sp. ct7964</name>
    <dbReference type="NCBI Taxonomy" id="2825758"/>
    <lineage>
        <taxon>Viruses</taxon>
        <taxon>Duplodnaviria</taxon>
        <taxon>Heunggongvirae</taxon>
        <taxon>Uroviricota</taxon>
        <taxon>Caudoviricetes</taxon>
    </lineage>
</organism>
<name>A0A8S5PEN9_9CAUD</name>
<reference evidence="1" key="1">
    <citation type="journal article" date="2021" name="Proc. Natl. Acad. Sci. U.S.A.">
        <title>A Catalog of Tens of Thousands of Viruses from Human Metagenomes Reveals Hidden Associations with Chronic Diseases.</title>
        <authorList>
            <person name="Tisza M.J."/>
            <person name="Buck C.B."/>
        </authorList>
    </citation>
    <scope>NUCLEOTIDE SEQUENCE</scope>
    <source>
        <strain evidence="1">Ct7964</strain>
    </source>
</reference>